<dbReference type="Proteomes" id="UP000463961">
    <property type="component" value="Chromosome"/>
</dbReference>
<evidence type="ECO:0000313" key="1">
    <source>
        <dbReference type="EMBL" id="BBU68449.1"/>
    </source>
</evidence>
<dbReference type="InterPro" id="IPR025841">
    <property type="entry name" value="CP_ATPgrasp_2"/>
</dbReference>
<dbReference type="Pfam" id="PF14403">
    <property type="entry name" value="CP_ATPgrasp_2"/>
    <property type="match status" value="1"/>
</dbReference>
<dbReference type="Pfam" id="PF04168">
    <property type="entry name" value="Alpha-E"/>
    <property type="match status" value="1"/>
</dbReference>
<reference evidence="2" key="1">
    <citation type="submission" date="2020-01" db="EMBL/GenBank/DDBJ databases">
        <title>Phosphoaccumulans saitamaens gen. nov., sp. nov., a polyphosphate accumulating bacterium isolated from surface river water.</title>
        <authorList>
            <person name="Watanabe K."/>
            <person name="Suda W."/>
        </authorList>
    </citation>
    <scope>NUCLEOTIDE SEQUENCE [LARGE SCALE GENOMIC DNA]</scope>
    <source>
        <strain evidence="2">ICHIAU1</strain>
    </source>
</reference>
<dbReference type="PANTHER" id="PTHR34595:SF2">
    <property type="entry name" value="BLR2978 PROTEIN"/>
    <property type="match status" value="1"/>
</dbReference>
<keyword evidence="2" id="KW-1185">Reference proteome</keyword>
<dbReference type="InterPro" id="IPR051680">
    <property type="entry name" value="ATP-dep_Glu-Cys_Ligase-2"/>
</dbReference>
<dbReference type="Gene3D" id="3.40.50.11290">
    <property type="match status" value="1"/>
</dbReference>
<organism evidence="1 2">
    <name type="scientific">Fluviibacter phosphoraccumulans</name>
    <dbReference type="NCBI Taxonomy" id="1751046"/>
    <lineage>
        <taxon>Bacteria</taxon>
        <taxon>Pseudomonadati</taxon>
        <taxon>Pseudomonadota</taxon>
        <taxon>Betaproteobacteria</taxon>
        <taxon>Rhodocyclales</taxon>
        <taxon>Fluviibacteraceae</taxon>
        <taxon>Fluviibacter</taxon>
    </lineage>
</organism>
<dbReference type="OrthoDB" id="9804079at2"/>
<dbReference type="InterPro" id="IPR007296">
    <property type="entry name" value="DUF403"/>
</dbReference>
<protein>
    <submittedName>
        <fullName evidence="1">Uncharacterized protein</fullName>
    </submittedName>
</protein>
<dbReference type="RefSeq" id="WP_162050763.1">
    <property type="nucleotide sequence ID" value="NZ_AP019011.1"/>
</dbReference>
<name>A0A679IDS3_9RHOO</name>
<dbReference type="PANTHER" id="PTHR34595">
    <property type="entry name" value="BLR5612 PROTEIN"/>
    <property type="match status" value="1"/>
</dbReference>
<accession>A0A679IDS3</accession>
<dbReference type="SUPFAM" id="SSF56059">
    <property type="entry name" value="Glutathione synthetase ATP-binding domain-like"/>
    <property type="match status" value="1"/>
</dbReference>
<gene>
    <name evidence="1" type="ORF">ICHIAU1_07320</name>
</gene>
<proteinExistence type="predicted"/>
<dbReference type="EMBL" id="AP022345">
    <property type="protein sequence ID" value="BBU68449.1"/>
    <property type="molecule type" value="Genomic_DNA"/>
</dbReference>
<dbReference type="AlphaFoldDB" id="A0A679IDS3"/>
<evidence type="ECO:0000313" key="2">
    <source>
        <dbReference type="Proteomes" id="UP000463961"/>
    </source>
</evidence>
<sequence length="846" mass="91999">MPLVSSQQSQKQTQTVAPPLLAGYARRATAAERYDELCAADGSARPHWLPLLELLGGTRPADIESRLASAQQHIRDEGITYTIYADPQGKDRPWALDELPLVLPGEEWAALSYGLAQRARLLNRVLADLYGPQTLLHQGIIPPEVIFGAGGWLPAAFGTKAPANIFLHSYAADLLRAPDGQWWVVADRTQAPSGAGYALENRMIMTRAFPELLAQMPVASLTGFFSALRESLASHAPCGDESPRVVVLTPGPLNETYYEHSLLARYLGFPLVEGGDLAVRDGCVWLKTISGLQRVHAILRRQDDVYCDPLELRSDSALGIAGLTDCARQGTVLMANALGSGVVESVALQGFLPAACRFLLGEELALPSVATWWCGEAAAMDYVRSNLEDLVIKSVHGLSDFPPIFGQDLDEAARAHLLERIQASPDRFVAQEWVRLSQAPVLNRRPGALQLDARSVGLRAFAVAAGQGYQVMPGGLTRVESHRDARVVSMQRGGASKDTWILQSGENEELPFQAEAPAVISPVIYTGVPSRVAENLFWMGRYTERAEGMARLLRLTLSERLHHARRHGVVALHELVWRYGLVALPEGGKDAARIPVEALIRCATSPQYPQGLAQTLDELGRVGFSLRDRLSHDHWRAMNRLVNDQALAPNVTLGPTLVWLDRAVAGLAALSGFSLDAMNRDAGWRFLSLGRRLERLVLLAGALAVAVGQLQQADAEGTSSAESSQPLDWLLDLTDSSGSFRSQTTGLASWRAMRNIVLLDATNPRSLRFQVEGVQQALQRLGEDTGGAIVGLEQTGIQLTEWTIGGIPELPELRQAFMTLSQETVVLSDLLAARYFSVSEPGVSLL</sequence>
<dbReference type="Gene3D" id="3.30.1490.270">
    <property type="match status" value="1"/>
</dbReference>